<gene>
    <name evidence="1" type="ORF">CGI_10003844</name>
</gene>
<dbReference type="HOGENOM" id="CLU_1519330_0_0_1"/>
<dbReference type="AlphaFoldDB" id="K1PCH1"/>
<reference evidence="1" key="1">
    <citation type="journal article" date="2012" name="Nature">
        <title>The oyster genome reveals stress adaptation and complexity of shell formation.</title>
        <authorList>
            <person name="Zhang G."/>
            <person name="Fang X."/>
            <person name="Guo X."/>
            <person name="Li L."/>
            <person name="Luo R."/>
            <person name="Xu F."/>
            <person name="Yang P."/>
            <person name="Zhang L."/>
            <person name="Wang X."/>
            <person name="Qi H."/>
            <person name="Xiong Z."/>
            <person name="Que H."/>
            <person name="Xie Y."/>
            <person name="Holland P.W."/>
            <person name="Paps J."/>
            <person name="Zhu Y."/>
            <person name="Wu F."/>
            <person name="Chen Y."/>
            <person name="Wang J."/>
            <person name="Peng C."/>
            <person name="Meng J."/>
            <person name="Yang L."/>
            <person name="Liu J."/>
            <person name="Wen B."/>
            <person name="Zhang N."/>
            <person name="Huang Z."/>
            <person name="Zhu Q."/>
            <person name="Feng Y."/>
            <person name="Mount A."/>
            <person name="Hedgecock D."/>
            <person name="Xu Z."/>
            <person name="Liu Y."/>
            <person name="Domazet-Loso T."/>
            <person name="Du Y."/>
            <person name="Sun X."/>
            <person name="Zhang S."/>
            <person name="Liu B."/>
            <person name="Cheng P."/>
            <person name="Jiang X."/>
            <person name="Li J."/>
            <person name="Fan D."/>
            <person name="Wang W."/>
            <person name="Fu W."/>
            <person name="Wang T."/>
            <person name="Wang B."/>
            <person name="Zhang J."/>
            <person name="Peng Z."/>
            <person name="Li Y."/>
            <person name="Li N."/>
            <person name="Wang J."/>
            <person name="Chen M."/>
            <person name="He Y."/>
            <person name="Tan F."/>
            <person name="Song X."/>
            <person name="Zheng Q."/>
            <person name="Huang R."/>
            <person name="Yang H."/>
            <person name="Du X."/>
            <person name="Chen L."/>
            <person name="Yang M."/>
            <person name="Gaffney P.M."/>
            <person name="Wang S."/>
            <person name="Luo L."/>
            <person name="She Z."/>
            <person name="Ming Y."/>
            <person name="Huang W."/>
            <person name="Zhang S."/>
            <person name="Huang B."/>
            <person name="Zhang Y."/>
            <person name="Qu T."/>
            <person name="Ni P."/>
            <person name="Miao G."/>
            <person name="Wang J."/>
            <person name="Wang Q."/>
            <person name="Steinberg C.E."/>
            <person name="Wang H."/>
            <person name="Li N."/>
            <person name="Qian L."/>
            <person name="Zhang G."/>
            <person name="Li Y."/>
            <person name="Yang H."/>
            <person name="Liu X."/>
            <person name="Wang J."/>
            <person name="Yin Y."/>
            <person name="Wang J."/>
        </authorList>
    </citation>
    <scope>NUCLEOTIDE SEQUENCE [LARGE SCALE GENOMIC DNA]</scope>
    <source>
        <strain evidence="1">05x7-T-G4-1.051#20</strain>
    </source>
</reference>
<name>K1PCH1_MAGGI</name>
<accession>K1PCH1</accession>
<protein>
    <submittedName>
        <fullName evidence="1">Uncharacterized protein</fullName>
    </submittedName>
</protein>
<organism evidence="1">
    <name type="scientific">Magallana gigas</name>
    <name type="common">Pacific oyster</name>
    <name type="synonym">Crassostrea gigas</name>
    <dbReference type="NCBI Taxonomy" id="29159"/>
    <lineage>
        <taxon>Eukaryota</taxon>
        <taxon>Metazoa</taxon>
        <taxon>Spiralia</taxon>
        <taxon>Lophotrochozoa</taxon>
        <taxon>Mollusca</taxon>
        <taxon>Bivalvia</taxon>
        <taxon>Autobranchia</taxon>
        <taxon>Pteriomorphia</taxon>
        <taxon>Ostreida</taxon>
        <taxon>Ostreoidea</taxon>
        <taxon>Ostreidae</taxon>
        <taxon>Magallana</taxon>
    </lineage>
</organism>
<sequence length="177" mass="19660">MKTIVLLVIVLWNPSVIMQKPGRRNLIIVVKNSLPIKFVINTILFCNNFFIAGPIQCVIIQDKQGLTVPFNHPSFLTSNIKTKCQVRGTGQGMLRCGSSDVYIKPECVCSFYNVYEAIYHNHTSCPNGEKSDDVTKLKCPDCKMYSSNNNGPCINGGKLTCKGEEVAPRIICECPLN</sequence>
<evidence type="ECO:0000313" key="1">
    <source>
        <dbReference type="EMBL" id="EKC21502.1"/>
    </source>
</evidence>
<dbReference type="EMBL" id="JH816096">
    <property type="protein sequence ID" value="EKC21502.1"/>
    <property type="molecule type" value="Genomic_DNA"/>
</dbReference>
<proteinExistence type="predicted"/>
<dbReference type="InParanoid" id="K1PCH1"/>